<feature type="domain" description="Retrotransposon Copia-like N-terminal" evidence="2">
    <location>
        <begin position="59"/>
        <end position="105"/>
    </location>
</feature>
<feature type="region of interest" description="Disordered" evidence="1">
    <location>
        <begin position="357"/>
        <end position="379"/>
    </location>
</feature>
<dbReference type="Pfam" id="PF14244">
    <property type="entry name" value="Retrotran_gag_3"/>
    <property type="match status" value="1"/>
</dbReference>
<evidence type="ECO:0000313" key="3">
    <source>
        <dbReference type="EMBL" id="CAL1412141.1"/>
    </source>
</evidence>
<feature type="compositionally biased region" description="Low complexity" evidence="1">
    <location>
        <begin position="22"/>
        <end position="40"/>
    </location>
</feature>
<protein>
    <recommendedName>
        <fullName evidence="2">Retrotransposon Copia-like N-terminal domain-containing protein</fullName>
    </recommendedName>
</protein>
<dbReference type="Proteomes" id="UP001497516">
    <property type="component" value="Chromosome 9"/>
</dbReference>
<proteinExistence type="predicted"/>
<dbReference type="EMBL" id="OZ034822">
    <property type="protein sequence ID" value="CAL1412141.1"/>
    <property type="molecule type" value="Genomic_DNA"/>
</dbReference>
<evidence type="ECO:0000313" key="4">
    <source>
        <dbReference type="Proteomes" id="UP001497516"/>
    </source>
</evidence>
<reference evidence="3 4" key="1">
    <citation type="submission" date="2024-04" db="EMBL/GenBank/DDBJ databases">
        <authorList>
            <person name="Fracassetti M."/>
        </authorList>
    </citation>
    <scope>NUCLEOTIDE SEQUENCE [LARGE SCALE GENOMIC DNA]</scope>
</reference>
<dbReference type="PANTHER" id="PTHR37610">
    <property type="entry name" value="CCHC-TYPE DOMAIN-CONTAINING PROTEIN"/>
    <property type="match status" value="1"/>
</dbReference>
<accession>A0AAV2GNU6</accession>
<keyword evidence="4" id="KW-1185">Reference proteome</keyword>
<feature type="compositionally biased region" description="Polar residues" evidence="1">
    <location>
        <begin position="1"/>
        <end position="20"/>
    </location>
</feature>
<name>A0AAV2GNU6_9ROSI</name>
<organism evidence="3 4">
    <name type="scientific">Linum trigynum</name>
    <dbReference type="NCBI Taxonomy" id="586398"/>
    <lineage>
        <taxon>Eukaryota</taxon>
        <taxon>Viridiplantae</taxon>
        <taxon>Streptophyta</taxon>
        <taxon>Embryophyta</taxon>
        <taxon>Tracheophyta</taxon>
        <taxon>Spermatophyta</taxon>
        <taxon>Magnoliopsida</taxon>
        <taxon>eudicotyledons</taxon>
        <taxon>Gunneridae</taxon>
        <taxon>Pentapetalae</taxon>
        <taxon>rosids</taxon>
        <taxon>fabids</taxon>
        <taxon>Malpighiales</taxon>
        <taxon>Linaceae</taxon>
        <taxon>Linum</taxon>
    </lineage>
</organism>
<dbReference type="AlphaFoldDB" id="A0AAV2GNU6"/>
<dbReference type="PANTHER" id="PTHR37610:SF55">
    <property type="entry name" value="RETROTRANSPOSON COPIA-LIKE N-TERMINAL DOMAIN-CONTAINING PROTEIN"/>
    <property type="match status" value="1"/>
</dbReference>
<feature type="region of interest" description="Disordered" evidence="1">
    <location>
        <begin position="409"/>
        <end position="454"/>
    </location>
</feature>
<feature type="compositionally biased region" description="Low complexity" evidence="1">
    <location>
        <begin position="282"/>
        <end position="303"/>
    </location>
</feature>
<dbReference type="InterPro" id="IPR029472">
    <property type="entry name" value="Copia-like_N"/>
</dbReference>
<feature type="compositionally biased region" description="Basic and acidic residues" evidence="1">
    <location>
        <begin position="306"/>
        <end position="324"/>
    </location>
</feature>
<feature type="compositionally biased region" description="Low complexity" evidence="1">
    <location>
        <begin position="409"/>
        <end position="420"/>
    </location>
</feature>
<sequence>MSGAQSSTGQVNNTPSNTPPLNFGNFGTNQGQGVNNNNNNNRAGVAADLNFGNPFYINPNENLAQSIVPIVLDGPNYQTWSKAVTIVLKTKHKLGFIDGSIVAPNRDDDMFQIWDACNTIVLCWITNSLEKDIARSVLSHDNARALWNELKERYGQADAIKLTNLEDEIHATKQGTQTITQYYTHMKGLWEEYSQFNPIVSCGCLPGNPLPCAAVEAFKQKQNTDYLIRFLRGLNPEYEYIRSQQLMQKPLPTVVQVFHDLLQHEQKLKADGNRNGNKGGQSVALAAGSSSNSSVGNSSKGSNRNYNERAGNDRYNERAGNDRSGAETGELFCNYCKKTNHVIKEDCWRLKKKNQNKEGGQYNRFSGAVGHESDSEGERQLQVEVGSHSNSAAGGFTAEEIHRLRGLLQSSSSPTSPQSPAVNHRSHSVTKYLPQFPNYGGPSEQQDDWFGQRK</sequence>
<evidence type="ECO:0000256" key="1">
    <source>
        <dbReference type="SAM" id="MobiDB-lite"/>
    </source>
</evidence>
<gene>
    <name evidence="3" type="ORF">LTRI10_LOCUS51452</name>
</gene>
<feature type="region of interest" description="Disordered" evidence="1">
    <location>
        <begin position="1"/>
        <end position="40"/>
    </location>
</feature>
<evidence type="ECO:0000259" key="2">
    <source>
        <dbReference type="Pfam" id="PF14244"/>
    </source>
</evidence>
<feature type="region of interest" description="Disordered" evidence="1">
    <location>
        <begin position="268"/>
        <end position="324"/>
    </location>
</feature>